<feature type="region of interest" description="Disordered" evidence="2">
    <location>
        <begin position="90"/>
        <end position="122"/>
    </location>
</feature>
<keyword evidence="1" id="KW-0597">Phosphoprotein</keyword>
<dbReference type="Pfam" id="PF00169">
    <property type="entry name" value="PH"/>
    <property type="match status" value="1"/>
</dbReference>
<feature type="compositionally biased region" description="Polar residues" evidence="2">
    <location>
        <begin position="146"/>
        <end position="157"/>
    </location>
</feature>
<proteinExistence type="predicted"/>
<dbReference type="GO" id="GO:0042147">
    <property type="term" value="P:retrograde transport, endosome to Golgi"/>
    <property type="evidence" value="ECO:0007669"/>
    <property type="project" value="TreeGrafter"/>
</dbReference>
<dbReference type="STRING" id="595528.A0A0D2UN40"/>
<protein>
    <recommendedName>
        <fullName evidence="3">PH domain-containing protein</fullName>
    </recommendedName>
</protein>
<dbReference type="GO" id="GO:0005769">
    <property type="term" value="C:early endosome"/>
    <property type="evidence" value="ECO:0007669"/>
    <property type="project" value="TreeGrafter"/>
</dbReference>
<dbReference type="GO" id="GO:0055037">
    <property type="term" value="C:recycling endosome"/>
    <property type="evidence" value="ECO:0007669"/>
    <property type="project" value="TreeGrafter"/>
</dbReference>
<dbReference type="SUPFAM" id="SSF50729">
    <property type="entry name" value="PH domain-like"/>
    <property type="match status" value="1"/>
</dbReference>
<dbReference type="SMART" id="SM00233">
    <property type="entry name" value="PH"/>
    <property type="match status" value="1"/>
</dbReference>
<feature type="region of interest" description="Disordered" evidence="2">
    <location>
        <begin position="326"/>
        <end position="405"/>
    </location>
</feature>
<dbReference type="PROSITE" id="PS50003">
    <property type="entry name" value="PH_DOMAIN"/>
    <property type="match status" value="1"/>
</dbReference>
<organism evidence="4 5">
    <name type="scientific">Capsaspora owczarzaki (strain ATCC 30864)</name>
    <dbReference type="NCBI Taxonomy" id="595528"/>
    <lineage>
        <taxon>Eukaryota</taxon>
        <taxon>Filasterea</taxon>
        <taxon>Capsaspora</taxon>
    </lineage>
</organism>
<dbReference type="GO" id="GO:0005829">
    <property type="term" value="C:cytosol"/>
    <property type="evidence" value="ECO:0007669"/>
    <property type="project" value="GOC"/>
</dbReference>
<evidence type="ECO:0000256" key="1">
    <source>
        <dbReference type="ARBA" id="ARBA00022553"/>
    </source>
</evidence>
<feature type="region of interest" description="Disordered" evidence="2">
    <location>
        <begin position="136"/>
        <end position="157"/>
    </location>
</feature>
<accession>A0A0D2UN40</accession>
<dbReference type="InterPro" id="IPR045188">
    <property type="entry name" value="Boi1/Boi2-like"/>
</dbReference>
<dbReference type="InParanoid" id="A0A0D2UN40"/>
<sequence length="466" mass="47970">MSVAAGLPSPNHVQRGYLYKEGGSIVSSRWQRRWFALESNETAISYWKSSAATAEAAPLGTIYIEDVVAVTDLSATGDKRVLLSSGAAASSGGAAGSNAAATTGSATAAATTTTTTTTTTGSAATATATAAAAGSTATLAPRAGPTTPNASFTSSSSVAGLPSEAQFPFKITCVNRDYVLAAETAEDKNEWVRVLREVCLTKAEMFPVAGGASRAGFDPPHFVTAECFVTRGVRIHGRVPISLLGALAPGLHPDKKRRDERGWFADIHVPVARLVNIFVGFGFQLTTLFATESINSLDPTGPTVPSTIAVFTMPQQRARGFTVVASTPMKRPPPPSVAPTTANASTPPPKPAPIGAQRLPPASPVALKATPAPVARPPPPAQSRPTKPVPPGSAPLSPSPTAAAATSPAAALAAAAAANTRPVVKPERPPAALASNRMSTTFQLTDLIDEELESLMRKFEMSADFV</sequence>
<gene>
    <name evidence="4" type="ORF">CAOG_006771</name>
</gene>
<dbReference type="Proteomes" id="UP000008743">
    <property type="component" value="Unassembled WGS sequence"/>
</dbReference>
<dbReference type="InterPro" id="IPR001849">
    <property type="entry name" value="PH_domain"/>
</dbReference>
<dbReference type="GO" id="GO:0005802">
    <property type="term" value="C:trans-Golgi network"/>
    <property type="evidence" value="ECO:0007669"/>
    <property type="project" value="TreeGrafter"/>
</dbReference>
<dbReference type="PANTHER" id="PTHR22902">
    <property type="entry name" value="SESQUIPEDALIAN"/>
    <property type="match status" value="1"/>
</dbReference>
<keyword evidence="5" id="KW-1185">Reference proteome</keyword>
<reference evidence="5" key="1">
    <citation type="submission" date="2011-02" db="EMBL/GenBank/DDBJ databases">
        <title>The Genome Sequence of Capsaspora owczarzaki ATCC 30864.</title>
        <authorList>
            <person name="Russ C."/>
            <person name="Cuomo C."/>
            <person name="Burger G."/>
            <person name="Gray M.W."/>
            <person name="Holland P.W.H."/>
            <person name="King N."/>
            <person name="Lang F.B.F."/>
            <person name="Roger A.J."/>
            <person name="Ruiz-Trillo I."/>
            <person name="Young S.K."/>
            <person name="Zeng Q."/>
            <person name="Gargeya S."/>
            <person name="Alvarado L."/>
            <person name="Berlin A."/>
            <person name="Chapman S.B."/>
            <person name="Chen Z."/>
            <person name="Freedman E."/>
            <person name="Gellesch M."/>
            <person name="Goldberg J."/>
            <person name="Griggs A."/>
            <person name="Gujja S."/>
            <person name="Heilman E."/>
            <person name="Heiman D."/>
            <person name="Howarth C."/>
            <person name="Mehta T."/>
            <person name="Neiman D."/>
            <person name="Pearson M."/>
            <person name="Roberts A."/>
            <person name="Saif S."/>
            <person name="Shea T."/>
            <person name="Shenoy N."/>
            <person name="Sisk P."/>
            <person name="Stolte C."/>
            <person name="Sykes S."/>
            <person name="White J."/>
            <person name="Yandava C."/>
            <person name="Haas B."/>
            <person name="Nusbaum C."/>
            <person name="Birren B."/>
        </authorList>
    </citation>
    <scope>NUCLEOTIDE SEQUENCE</scope>
    <source>
        <strain evidence="5">ATCC 30864</strain>
    </source>
</reference>
<dbReference type="PANTHER" id="PTHR22902:SF27">
    <property type="entry name" value="PLECKSTRIN HOMOLOGY DOMAIN-CONTAINING FAMILY A MEMBER 3"/>
    <property type="match status" value="1"/>
</dbReference>
<evidence type="ECO:0000313" key="4">
    <source>
        <dbReference type="EMBL" id="KJE96446.1"/>
    </source>
</evidence>
<dbReference type="RefSeq" id="XP_004344392.1">
    <property type="nucleotide sequence ID" value="XM_004344342.2"/>
</dbReference>
<name>A0A0D2UN40_CAPO3</name>
<dbReference type="GO" id="GO:0007032">
    <property type="term" value="P:endosome organization"/>
    <property type="evidence" value="ECO:0007669"/>
    <property type="project" value="TreeGrafter"/>
</dbReference>
<dbReference type="AlphaFoldDB" id="A0A0D2UN40"/>
<dbReference type="EMBL" id="KE346371">
    <property type="protein sequence ID" value="KJE96446.1"/>
    <property type="molecule type" value="Genomic_DNA"/>
</dbReference>
<evidence type="ECO:0000313" key="5">
    <source>
        <dbReference type="Proteomes" id="UP000008743"/>
    </source>
</evidence>
<feature type="domain" description="PH" evidence="3">
    <location>
        <begin position="11"/>
        <end position="200"/>
    </location>
</feature>
<feature type="compositionally biased region" description="Pro residues" evidence="2">
    <location>
        <begin position="374"/>
        <end position="393"/>
    </location>
</feature>
<evidence type="ECO:0000259" key="3">
    <source>
        <dbReference type="PROSITE" id="PS50003"/>
    </source>
</evidence>
<evidence type="ECO:0000256" key="2">
    <source>
        <dbReference type="SAM" id="MobiDB-lite"/>
    </source>
</evidence>
<dbReference type="GO" id="GO:0001881">
    <property type="term" value="P:receptor recycling"/>
    <property type="evidence" value="ECO:0007669"/>
    <property type="project" value="TreeGrafter"/>
</dbReference>
<dbReference type="InterPro" id="IPR011993">
    <property type="entry name" value="PH-like_dom_sf"/>
</dbReference>
<dbReference type="Gene3D" id="2.30.29.30">
    <property type="entry name" value="Pleckstrin-homology domain (PH domain)/Phosphotyrosine-binding domain (PTB)"/>
    <property type="match status" value="2"/>
</dbReference>
<dbReference type="PhylomeDB" id="A0A0D2UN40"/>
<feature type="compositionally biased region" description="Low complexity" evidence="2">
    <location>
        <begin position="394"/>
        <end position="405"/>
    </location>
</feature>